<protein>
    <submittedName>
        <fullName evidence="1">Uncharacterized protein</fullName>
    </submittedName>
</protein>
<reference evidence="1 2" key="1">
    <citation type="submission" date="2020-07" db="EMBL/GenBank/DDBJ databases">
        <title>Moheibacter lacus sp. nov., a member of the family Flavobacteriaceae isolated from freshwater lake sediment.</title>
        <authorList>
            <person name="Liu Y."/>
        </authorList>
    </citation>
    <scope>NUCLEOTIDE SEQUENCE [LARGE SCALE GENOMIC DNA]</scope>
    <source>
        <strain evidence="1 2">BDHS18</strain>
    </source>
</reference>
<dbReference type="AlphaFoldDB" id="A0A838ZTU6"/>
<gene>
    <name evidence="1" type="ORF">HU137_11460</name>
</gene>
<proteinExistence type="predicted"/>
<keyword evidence="2" id="KW-1185">Reference proteome</keyword>
<dbReference type="RefSeq" id="WP_182043988.1">
    <property type="nucleotide sequence ID" value="NZ_JACDZE010000004.1"/>
</dbReference>
<organism evidence="1 2">
    <name type="scientific">Moheibacter lacus</name>
    <dbReference type="NCBI Taxonomy" id="2745851"/>
    <lineage>
        <taxon>Bacteria</taxon>
        <taxon>Pseudomonadati</taxon>
        <taxon>Bacteroidota</taxon>
        <taxon>Flavobacteriia</taxon>
        <taxon>Flavobacteriales</taxon>
        <taxon>Weeksellaceae</taxon>
        <taxon>Moheibacter</taxon>
    </lineage>
</organism>
<dbReference type="EMBL" id="JACDZE010000004">
    <property type="protein sequence ID" value="MBA5630391.1"/>
    <property type="molecule type" value="Genomic_DNA"/>
</dbReference>
<evidence type="ECO:0000313" key="1">
    <source>
        <dbReference type="EMBL" id="MBA5630391.1"/>
    </source>
</evidence>
<name>A0A838ZTU6_9FLAO</name>
<comment type="caution">
    <text evidence="1">The sequence shown here is derived from an EMBL/GenBank/DDBJ whole genome shotgun (WGS) entry which is preliminary data.</text>
</comment>
<dbReference type="Proteomes" id="UP000552241">
    <property type="component" value="Unassembled WGS sequence"/>
</dbReference>
<evidence type="ECO:0000313" key="2">
    <source>
        <dbReference type="Proteomes" id="UP000552241"/>
    </source>
</evidence>
<accession>A0A838ZTU6</accession>
<dbReference type="CDD" id="cd00267">
    <property type="entry name" value="ABC_ATPase"/>
    <property type="match status" value="1"/>
</dbReference>
<sequence length="453" mass="53164">MRLSAIYIPGGILPHIFGEDHKGQTINFGGKYIYTFEEDSEDQIVLKEKKDNLKYIENFWLNNIQLVSAIVGENGTGKTTILNSLRGHYSFYKFIYEVLDSDEQIISDNAEINEIIYYSAFFNINISDSENGNFRDLSKHQMMIDDTEHENLDLATLLELHNSENLKRWIKFIELKDLNNLLEKMSLPTFDKIKIKINHIHIESHDTSYQFRPFFEALKEKIDNERTNREQAIIDIIGVKEFQKKKAGKKIRLELEVIRRVISKVQNILERSGNKYLQEGYINGGKTIDSKVFQEALNSKDAFYWFLENSYIQLSEKSDKILFPTDEIKTLIETILSYLPENEDIDNWTEFDVNFSQALEINKAYEKFLLAFRDNFAYDKKVLMTFNPSRNLSSGEKGLYDLFSVLNDFNFRTENKIHKDYSIFNKRKKLSTNFLILLDEADLGFHPEWKKGI</sequence>
<dbReference type="SUPFAM" id="SSF52540">
    <property type="entry name" value="P-loop containing nucleoside triphosphate hydrolases"/>
    <property type="match status" value="1"/>
</dbReference>
<dbReference type="InterPro" id="IPR027417">
    <property type="entry name" value="P-loop_NTPase"/>
</dbReference>
<dbReference type="Gene3D" id="3.40.50.300">
    <property type="entry name" value="P-loop containing nucleotide triphosphate hydrolases"/>
    <property type="match status" value="1"/>
</dbReference>